<proteinExistence type="predicted"/>
<keyword evidence="1" id="KW-0378">Hydrolase</keyword>
<evidence type="ECO:0000256" key="2">
    <source>
        <dbReference type="SAM" id="MobiDB-lite"/>
    </source>
</evidence>
<dbReference type="InterPro" id="IPR005754">
    <property type="entry name" value="Sortase"/>
</dbReference>
<feature type="region of interest" description="Disordered" evidence="2">
    <location>
        <begin position="34"/>
        <end position="54"/>
    </location>
</feature>
<dbReference type="Pfam" id="PF04203">
    <property type="entry name" value="Sortase"/>
    <property type="match status" value="1"/>
</dbReference>
<dbReference type="InterPro" id="IPR042001">
    <property type="entry name" value="Sortase_F"/>
</dbReference>
<reference evidence="3 4" key="1">
    <citation type="submission" date="2024-10" db="EMBL/GenBank/DDBJ databases">
        <title>The Natural Products Discovery Center: Release of the First 8490 Sequenced Strains for Exploring Actinobacteria Biosynthetic Diversity.</title>
        <authorList>
            <person name="Kalkreuter E."/>
            <person name="Kautsar S.A."/>
            <person name="Yang D."/>
            <person name="Bader C.D."/>
            <person name="Teijaro C.N."/>
            <person name="Fluegel L."/>
            <person name="Davis C.M."/>
            <person name="Simpson J.R."/>
            <person name="Lauterbach L."/>
            <person name="Steele A.D."/>
            <person name="Gui C."/>
            <person name="Meng S."/>
            <person name="Li G."/>
            <person name="Viehrig K."/>
            <person name="Ye F."/>
            <person name="Su P."/>
            <person name="Kiefer A.F."/>
            <person name="Nichols A."/>
            <person name="Cepeda A.J."/>
            <person name="Yan W."/>
            <person name="Fan B."/>
            <person name="Jiang Y."/>
            <person name="Adhikari A."/>
            <person name="Zheng C.-J."/>
            <person name="Schuster L."/>
            <person name="Cowan T.M."/>
            <person name="Smanski M.J."/>
            <person name="Chevrette M.G."/>
            <person name="De Carvalho L.P.S."/>
            <person name="Shen B."/>
        </authorList>
    </citation>
    <scope>NUCLEOTIDE SEQUENCE [LARGE SCALE GENOMIC DNA]</scope>
    <source>
        <strain evidence="3 4">NPDC003029</strain>
    </source>
</reference>
<name>A0ABW6RLF0_9ACTN</name>
<dbReference type="SUPFAM" id="SSF63817">
    <property type="entry name" value="Sortase"/>
    <property type="match status" value="1"/>
</dbReference>
<evidence type="ECO:0000313" key="3">
    <source>
        <dbReference type="EMBL" id="MFF3341389.1"/>
    </source>
</evidence>
<evidence type="ECO:0000313" key="4">
    <source>
        <dbReference type="Proteomes" id="UP001601976"/>
    </source>
</evidence>
<dbReference type="Gene3D" id="2.40.260.10">
    <property type="entry name" value="Sortase"/>
    <property type="match status" value="1"/>
</dbReference>
<organism evidence="3 4">
    <name type="scientific">Streptomyces flavidovirens</name>
    <dbReference type="NCBI Taxonomy" id="67298"/>
    <lineage>
        <taxon>Bacteria</taxon>
        <taxon>Bacillati</taxon>
        <taxon>Actinomycetota</taxon>
        <taxon>Actinomycetes</taxon>
        <taxon>Kitasatosporales</taxon>
        <taxon>Streptomycetaceae</taxon>
        <taxon>Streptomyces</taxon>
    </lineage>
</organism>
<protein>
    <submittedName>
        <fullName evidence="3">Class F sortase</fullName>
    </submittedName>
</protein>
<keyword evidence="4" id="KW-1185">Reference proteome</keyword>
<dbReference type="Proteomes" id="UP001601976">
    <property type="component" value="Unassembled WGS sequence"/>
</dbReference>
<accession>A0ABW6RLF0</accession>
<dbReference type="CDD" id="cd05829">
    <property type="entry name" value="Sortase_F"/>
    <property type="match status" value="1"/>
</dbReference>
<sequence>MAVGIGLGASAAGLLAMNAPDGLRDEGAIPPATAATTARASTVRPSPPVEVRGPGGWRAAVVPVAVARDGALALPEDDRNGGWWALGAPAGAAQGTTLLAGHVDTRAGPGTFAALHSLPLRARVEVIGANGRTYPYTVVARRTYTQASLPPDLFTRDNDHRLALITCAGAYNPASRSYDRNLVLYATPATQEYRSTTRRR</sequence>
<dbReference type="RefSeq" id="WP_387896545.1">
    <property type="nucleotide sequence ID" value="NZ_JBIAPK010000006.1"/>
</dbReference>
<dbReference type="InterPro" id="IPR023365">
    <property type="entry name" value="Sortase_dom-sf"/>
</dbReference>
<evidence type="ECO:0000256" key="1">
    <source>
        <dbReference type="ARBA" id="ARBA00022801"/>
    </source>
</evidence>
<gene>
    <name evidence="3" type="ORF">ACFYWW_22105</name>
</gene>
<comment type="caution">
    <text evidence="3">The sequence shown here is derived from an EMBL/GenBank/DDBJ whole genome shotgun (WGS) entry which is preliminary data.</text>
</comment>
<dbReference type="EMBL" id="JBIAPK010000006">
    <property type="protein sequence ID" value="MFF3341389.1"/>
    <property type="molecule type" value="Genomic_DNA"/>
</dbReference>